<feature type="domain" description="Beta-lactamase class A catalytic" evidence="1">
    <location>
        <begin position="1"/>
        <end position="77"/>
    </location>
</feature>
<dbReference type="EMBL" id="JADINH010000029">
    <property type="protein sequence ID" value="MBO8415080.1"/>
    <property type="molecule type" value="Genomic_DNA"/>
</dbReference>
<sequence>MAFLLAKLLYSDALPEHERNLFYQLLASNETSAGLLKAAAPEGLAVADRTGAGGFGSRGIAAIVGSLGEEALVVVIYLTETKADLSARDLAVSELGRALFAEFFAL</sequence>
<dbReference type="Pfam" id="PF13354">
    <property type="entry name" value="Beta-lactamase2"/>
    <property type="match status" value="1"/>
</dbReference>
<evidence type="ECO:0000313" key="3">
    <source>
        <dbReference type="Proteomes" id="UP000823631"/>
    </source>
</evidence>
<evidence type="ECO:0000313" key="2">
    <source>
        <dbReference type="EMBL" id="MBO8415080.1"/>
    </source>
</evidence>
<dbReference type="InterPro" id="IPR045155">
    <property type="entry name" value="Beta-lactam_cat"/>
</dbReference>
<comment type="caution">
    <text evidence="2">The sequence shown here is derived from an EMBL/GenBank/DDBJ whole genome shotgun (WGS) entry which is preliminary data.</text>
</comment>
<dbReference type="Proteomes" id="UP000823631">
    <property type="component" value="Unassembled WGS sequence"/>
</dbReference>
<reference evidence="2" key="2">
    <citation type="journal article" date="2021" name="PeerJ">
        <title>Extensive microbial diversity within the chicken gut microbiome revealed by metagenomics and culture.</title>
        <authorList>
            <person name="Gilroy R."/>
            <person name="Ravi A."/>
            <person name="Getino M."/>
            <person name="Pursley I."/>
            <person name="Horton D.L."/>
            <person name="Alikhan N.F."/>
            <person name="Baker D."/>
            <person name="Gharbi K."/>
            <person name="Hall N."/>
            <person name="Watson M."/>
            <person name="Adriaenssens E.M."/>
            <person name="Foster-Nyarko E."/>
            <person name="Jarju S."/>
            <person name="Secka A."/>
            <person name="Antonio M."/>
            <person name="Oren A."/>
            <person name="Chaudhuri R.R."/>
            <person name="La Ragione R."/>
            <person name="Hildebrand F."/>
            <person name="Pallen M.J."/>
        </authorList>
    </citation>
    <scope>NUCLEOTIDE SEQUENCE</scope>
    <source>
        <strain evidence="2">17213</strain>
    </source>
</reference>
<accession>A0A9D9DAR3</accession>
<dbReference type="GO" id="GO:0008800">
    <property type="term" value="F:beta-lactamase activity"/>
    <property type="evidence" value="ECO:0007669"/>
    <property type="project" value="InterPro"/>
</dbReference>
<gene>
    <name evidence="2" type="ORF">IAB19_01700</name>
</gene>
<organism evidence="2 3">
    <name type="scientific">Candidatus Avisuccinivibrio stercorigallinarum</name>
    <dbReference type="NCBI Taxonomy" id="2840704"/>
    <lineage>
        <taxon>Bacteria</taxon>
        <taxon>Pseudomonadati</taxon>
        <taxon>Pseudomonadota</taxon>
        <taxon>Gammaproteobacteria</taxon>
        <taxon>Aeromonadales</taxon>
        <taxon>Succinivibrionaceae</taxon>
        <taxon>Succinivibrionaceae incertae sedis</taxon>
        <taxon>Candidatus Avisuccinivibrio</taxon>
    </lineage>
</organism>
<dbReference type="Gene3D" id="3.40.710.10">
    <property type="entry name" value="DD-peptidase/beta-lactamase superfamily"/>
    <property type="match status" value="1"/>
</dbReference>
<evidence type="ECO:0000259" key="1">
    <source>
        <dbReference type="Pfam" id="PF13354"/>
    </source>
</evidence>
<name>A0A9D9DAR3_9GAMM</name>
<protein>
    <recommendedName>
        <fullName evidence="1">Beta-lactamase class A catalytic domain-containing protein</fullName>
    </recommendedName>
</protein>
<dbReference type="InterPro" id="IPR012338">
    <property type="entry name" value="Beta-lactam/transpept-like"/>
</dbReference>
<reference evidence="2" key="1">
    <citation type="submission" date="2020-10" db="EMBL/GenBank/DDBJ databases">
        <authorList>
            <person name="Gilroy R."/>
        </authorList>
    </citation>
    <scope>NUCLEOTIDE SEQUENCE</scope>
    <source>
        <strain evidence="2">17213</strain>
    </source>
</reference>
<dbReference type="GO" id="GO:0030655">
    <property type="term" value="P:beta-lactam antibiotic catabolic process"/>
    <property type="evidence" value="ECO:0007669"/>
    <property type="project" value="InterPro"/>
</dbReference>
<dbReference type="SUPFAM" id="SSF56601">
    <property type="entry name" value="beta-lactamase/transpeptidase-like"/>
    <property type="match status" value="1"/>
</dbReference>
<dbReference type="AlphaFoldDB" id="A0A9D9DAR3"/>
<proteinExistence type="predicted"/>